<dbReference type="EMBL" id="NKXO01000001">
    <property type="protein sequence ID" value="PKQ70954.1"/>
    <property type="molecule type" value="Genomic_DNA"/>
</dbReference>
<keyword evidence="4" id="KW-1185">Reference proteome</keyword>
<dbReference type="InterPro" id="IPR050194">
    <property type="entry name" value="Glycosyltransferase_grp1"/>
</dbReference>
<keyword evidence="3" id="KW-0808">Transferase</keyword>
<dbReference type="PANTHER" id="PTHR45947:SF3">
    <property type="entry name" value="SULFOQUINOVOSYL TRANSFERASE SQD2"/>
    <property type="match status" value="1"/>
</dbReference>
<dbReference type="OrthoDB" id="9792322at2"/>
<proteinExistence type="predicted"/>
<evidence type="ECO:0000259" key="1">
    <source>
        <dbReference type="Pfam" id="PF00534"/>
    </source>
</evidence>
<evidence type="ECO:0000313" key="3">
    <source>
        <dbReference type="EMBL" id="PKQ70954.1"/>
    </source>
</evidence>
<dbReference type="InterPro" id="IPR001296">
    <property type="entry name" value="Glyco_trans_1"/>
</dbReference>
<dbReference type="PANTHER" id="PTHR45947">
    <property type="entry name" value="SULFOQUINOVOSYL TRANSFERASE SQD2"/>
    <property type="match status" value="1"/>
</dbReference>
<dbReference type="AlphaFoldDB" id="A0A2N3IKX5"/>
<feature type="domain" description="Glycosyl transferase family 1" evidence="1">
    <location>
        <begin position="181"/>
        <end position="344"/>
    </location>
</feature>
<reference evidence="3 4" key="1">
    <citation type="submission" date="2017-06" db="EMBL/GenBank/DDBJ databases">
        <title>Raineya orbicola gen. nov., sp. nov. a slightly thermophilic bacterium of the phylum Bacteroidetes and the description of Raineyaceae fam. nov.</title>
        <authorList>
            <person name="Albuquerque L."/>
            <person name="Polonia A.R.M."/>
            <person name="Barroso C."/>
            <person name="Froufe H.J.C."/>
            <person name="Lage O."/>
            <person name="Lobo-Da-Cunha A."/>
            <person name="Egas C."/>
            <person name="Da Costa M.S."/>
        </authorList>
    </citation>
    <scope>NUCLEOTIDE SEQUENCE [LARGE SCALE GENOMIC DNA]</scope>
    <source>
        <strain evidence="3 4">SPSPC-11</strain>
    </source>
</reference>
<organism evidence="3 4">
    <name type="scientific">Raineya orbicola</name>
    <dbReference type="NCBI Taxonomy" id="2016530"/>
    <lineage>
        <taxon>Bacteria</taxon>
        <taxon>Pseudomonadati</taxon>
        <taxon>Bacteroidota</taxon>
        <taxon>Cytophagia</taxon>
        <taxon>Cytophagales</taxon>
        <taxon>Raineyaceae</taxon>
        <taxon>Raineya</taxon>
    </lineage>
</organism>
<dbReference type="Pfam" id="PF13439">
    <property type="entry name" value="Glyco_transf_4"/>
    <property type="match status" value="1"/>
</dbReference>
<evidence type="ECO:0000259" key="2">
    <source>
        <dbReference type="Pfam" id="PF13439"/>
    </source>
</evidence>
<dbReference type="GO" id="GO:0016757">
    <property type="term" value="F:glycosyltransferase activity"/>
    <property type="evidence" value="ECO:0007669"/>
    <property type="project" value="InterPro"/>
</dbReference>
<protein>
    <submittedName>
        <fullName evidence="3">Glycosyltransferase</fullName>
    </submittedName>
</protein>
<name>A0A2N3IKX5_9BACT</name>
<dbReference type="Proteomes" id="UP000233387">
    <property type="component" value="Unassembled WGS sequence"/>
</dbReference>
<feature type="domain" description="Glycosyltransferase subfamily 4-like N-terminal" evidence="2">
    <location>
        <begin position="53"/>
        <end position="172"/>
    </location>
</feature>
<evidence type="ECO:0000313" key="4">
    <source>
        <dbReference type="Proteomes" id="UP000233387"/>
    </source>
</evidence>
<sequence length="365" mass="42319">MKLCVVYPNRYNKFETFIRNHIQYLKPDYGLTGGWWAYKEPDGKSLFGGVWTEPIRVLLKRFFPAWYDKIYTYFLVKFLRKNKITHLLAEYGITGVRVMRACQKVNVALIVHFHGFDASNYKILQEFAFEYQEMFRIAKRIVVVSEDMKNTLIRLNAPESKIFNIPYGINYELFTPKINYLNTKIIISVGRLTAKKSPILNIKAFNEVLRVFPEAQFWIVGEGELRKEAEDLVKSLGIERNVKFCGYQTPNQIIELLHKADVFIQHSITDTRGDTEGTPNTILEASCVGLPVVSTFHAGIKQAIEHEKTGFLVSEGDYLKMAEYMIYLLQNPQKAEEMGKKGREKIVKEYNLALQIEKLQKAIFE</sequence>
<dbReference type="Gene3D" id="3.40.50.2000">
    <property type="entry name" value="Glycogen Phosphorylase B"/>
    <property type="match status" value="2"/>
</dbReference>
<dbReference type="SUPFAM" id="SSF53756">
    <property type="entry name" value="UDP-Glycosyltransferase/glycogen phosphorylase"/>
    <property type="match status" value="1"/>
</dbReference>
<dbReference type="Pfam" id="PF00534">
    <property type="entry name" value="Glycos_transf_1"/>
    <property type="match status" value="1"/>
</dbReference>
<dbReference type="InterPro" id="IPR028098">
    <property type="entry name" value="Glyco_trans_4-like_N"/>
</dbReference>
<accession>A0A2N3IKX5</accession>
<dbReference type="RefSeq" id="WP_133121452.1">
    <property type="nucleotide sequence ID" value="NZ_NKXO01000001.1"/>
</dbReference>
<gene>
    <name evidence="3" type="ORF">Rain11_0095</name>
</gene>
<comment type="caution">
    <text evidence="3">The sequence shown here is derived from an EMBL/GenBank/DDBJ whole genome shotgun (WGS) entry which is preliminary data.</text>
</comment>